<name>A0A3G8H1Z9_9BURK</name>
<dbReference type="Gene3D" id="3.30.760.10">
    <property type="entry name" value="RNA Cap, Translation Initiation Factor Eif4e"/>
    <property type="match status" value="1"/>
</dbReference>
<organism evidence="2 3">
    <name type="scientific">Cupriavidus pauculus</name>
    <dbReference type="NCBI Taxonomy" id="82633"/>
    <lineage>
        <taxon>Bacteria</taxon>
        <taxon>Pseudomonadati</taxon>
        <taxon>Pseudomonadota</taxon>
        <taxon>Betaproteobacteria</taxon>
        <taxon>Burkholderiales</taxon>
        <taxon>Burkholderiaceae</taxon>
        <taxon>Cupriavidus</taxon>
    </lineage>
</organism>
<dbReference type="Proteomes" id="UP000270411">
    <property type="component" value="Chromosome 1"/>
</dbReference>
<protein>
    <submittedName>
        <fullName evidence="2">DUF1917 domain-containing protein</fullName>
    </submittedName>
</protein>
<dbReference type="EMBL" id="CP033969">
    <property type="protein sequence ID" value="AZG14507.1"/>
    <property type="molecule type" value="Genomic_DNA"/>
</dbReference>
<dbReference type="SUPFAM" id="SSF55418">
    <property type="entry name" value="eIF4e-like"/>
    <property type="match status" value="1"/>
</dbReference>
<dbReference type="InterPro" id="IPR015034">
    <property type="entry name" value="Bles03"/>
</dbReference>
<dbReference type="Pfam" id="PF08939">
    <property type="entry name" value="Bles03"/>
    <property type="match status" value="1"/>
</dbReference>
<proteinExistence type="inferred from homology"/>
<gene>
    <name evidence="2" type="ORF">EHF44_14285</name>
</gene>
<dbReference type="RefSeq" id="WP_052495065.1">
    <property type="nucleotide sequence ID" value="NZ_CP033969.1"/>
</dbReference>
<dbReference type="PANTHER" id="PTHR31977:SF1">
    <property type="entry name" value="UPF0696 PROTEIN C11ORF68"/>
    <property type="match status" value="1"/>
</dbReference>
<dbReference type="OrthoDB" id="8549808at2"/>
<evidence type="ECO:0000256" key="1">
    <source>
        <dbReference type="ARBA" id="ARBA00010568"/>
    </source>
</evidence>
<comment type="similarity">
    <text evidence="1">Belongs to the UPF0696 family.</text>
</comment>
<accession>A0A3G8H1Z9</accession>
<dbReference type="KEGG" id="cpau:EHF44_14285"/>
<evidence type="ECO:0000313" key="3">
    <source>
        <dbReference type="Proteomes" id="UP000270411"/>
    </source>
</evidence>
<sequence length="141" mass="16336">MKEGIGVEERLFRKSDKPSEDMSCNWHYKKSPRYNDFASTDASGKWCIFVSPADVDQEWNKISGAIESNQLMCAKVSTALRSIGRDGHVICVYTRDWADRQDLMRAREVLQSLGFVKELGYKRDIDTRNRIYGSGEWYLRV</sequence>
<dbReference type="PANTHER" id="PTHR31977">
    <property type="entry name" value="UPF0696 PROTEIN C11ORF68"/>
    <property type="match status" value="1"/>
</dbReference>
<reference evidence="3" key="1">
    <citation type="submission" date="2018-11" db="EMBL/GenBank/DDBJ databases">
        <title>FDA dAtabase for Regulatory Grade micrObial Sequences (FDA-ARGOS): Supporting development and validation of Infectious Disease Dx tests.</title>
        <authorList>
            <person name="Goldberg B."/>
            <person name="Campos J."/>
            <person name="Tallon L."/>
            <person name="Sadzewicz L."/>
            <person name="Zhao X."/>
            <person name="Vavikolanu K."/>
            <person name="Mehta A."/>
            <person name="Aluvathingal J."/>
            <person name="Nadendla S."/>
            <person name="Geyer C."/>
            <person name="Nandy P."/>
            <person name="Yan Y."/>
            <person name="Sichtig H."/>
        </authorList>
    </citation>
    <scope>NUCLEOTIDE SEQUENCE [LARGE SCALE GENOMIC DNA]</scope>
    <source>
        <strain evidence="3">FDAARGOS_614</strain>
    </source>
</reference>
<dbReference type="InterPro" id="IPR023398">
    <property type="entry name" value="TIF_eIF4e-like"/>
</dbReference>
<dbReference type="AlphaFoldDB" id="A0A3G8H1Z9"/>
<evidence type="ECO:0000313" key="2">
    <source>
        <dbReference type="EMBL" id="AZG14507.1"/>
    </source>
</evidence>
<dbReference type="GeneID" id="60825798"/>